<dbReference type="InterPro" id="IPR036656">
    <property type="entry name" value="QCR9_sf"/>
</dbReference>
<evidence type="ECO:0000313" key="13">
    <source>
        <dbReference type="Proteomes" id="UP000078540"/>
    </source>
</evidence>
<evidence type="ECO:0000256" key="8">
    <source>
        <dbReference type="ARBA" id="ARBA00022989"/>
    </source>
</evidence>
<dbReference type="AlphaFoldDB" id="A0A151I3Y7"/>
<keyword evidence="5" id="KW-0812">Transmembrane</keyword>
<keyword evidence="3 11" id="KW-0813">Transport</keyword>
<keyword evidence="7 11" id="KW-0249">Electron transport</keyword>
<dbReference type="GO" id="GO:0006122">
    <property type="term" value="P:mitochondrial electron transport, ubiquinol to cytochrome c"/>
    <property type="evidence" value="ECO:0007669"/>
    <property type="project" value="UniProtKB-UniRule"/>
</dbReference>
<evidence type="ECO:0000256" key="5">
    <source>
        <dbReference type="ARBA" id="ARBA00022692"/>
    </source>
</evidence>
<evidence type="ECO:0000256" key="3">
    <source>
        <dbReference type="ARBA" id="ARBA00022448"/>
    </source>
</evidence>
<evidence type="ECO:0000256" key="11">
    <source>
        <dbReference type="RuleBase" id="RU368056"/>
    </source>
</evidence>
<name>A0A151I3Y7_9HYME</name>
<dbReference type="Pfam" id="PF05365">
    <property type="entry name" value="UCR_UQCRX_QCR9"/>
    <property type="match status" value="1"/>
</dbReference>
<keyword evidence="9 11" id="KW-0496">Mitochondrion</keyword>
<dbReference type="GO" id="GO:0045275">
    <property type="term" value="C:respiratory chain complex III"/>
    <property type="evidence" value="ECO:0007669"/>
    <property type="project" value="UniProtKB-UniRule"/>
</dbReference>
<evidence type="ECO:0000313" key="12">
    <source>
        <dbReference type="EMBL" id="KYM82808.1"/>
    </source>
</evidence>
<keyword evidence="6 11" id="KW-0999">Mitochondrion inner membrane</keyword>
<evidence type="ECO:0000256" key="2">
    <source>
        <dbReference type="ARBA" id="ARBA00007856"/>
    </source>
</evidence>
<accession>A0A151I3Y7</accession>
<dbReference type="PANTHER" id="PTHR12980:SF0">
    <property type="entry name" value="CYTOCHROME B-C1 COMPLEX SUBUNIT 9"/>
    <property type="match status" value="1"/>
</dbReference>
<organism evidence="12 13">
    <name type="scientific">Atta colombica</name>
    <dbReference type="NCBI Taxonomy" id="520822"/>
    <lineage>
        <taxon>Eukaryota</taxon>
        <taxon>Metazoa</taxon>
        <taxon>Ecdysozoa</taxon>
        <taxon>Arthropoda</taxon>
        <taxon>Hexapoda</taxon>
        <taxon>Insecta</taxon>
        <taxon>Pterygota</taxon>
        <taxon>Neoptera</taxon>
        <taxon>Endopterygota</taxon>
        <taxon>Hymenoptera</taxon>
        <taxon>Apocrita</taxon>
        <taxon>Aculeata</taxon>
        <taxon>Formicoidea</taxon>
        <taxon>Formicidae</taxon>
        <taxon>Myrmicinae</taxon>
        <taxon>Atta</taxon>
    </lineage>
</organism>
<reference evidence="12 13" key="1">
    <citation type="submission" date="2015-09" db="EMBL/GenBank/DDBJ databases">
        <title>Atta colombica WGS genome.</title>
        <authorList>
            <person name="Nygaard S."/>
            <person name="Hu H."/>
            <person name="Boomsma J."/>
            <person name="Zhang G."/>
        </authorList>
    </citation>
    <scope>NUCLEOTIDE SEQUENCE [LARGE SCALE GENOMIC DNA]</scope>
    <source>
        <strain evidence="12">Treedump-2</strain>
        <tissue evidence="12">Whole body</tissue>
    </source>
</reference>
<protein>
    <recommendedName>
        <fullName evidence="11">Complex III subunit 9</fullName>
    </recommendedName>
</protein>
<evidence type="ECO:0000256" key="9">
    <source>
        <dbReference type="ARBA" id="ARBA00023128"/>
    </source>
</evidence>
<keyword evidence="10" id="KW-0472">Membrane</keyword>
<dbReference type="Proteomes" id="UP000078540">
    <property type="component" value="Unassembled WGS sequence"/>
</dbReference>
<sequence>MLNTIARFFYRYVFKRSSTYTLGVMISTMYFERIYDEACEYLFETVNKGRLWKDIKHRYEK</sequence>
<dbReference type="Gene3D" id="1.20.5.260">
    <property type="entry name" value="Cytochrome b-c1 complex subunit 9"/>
    <property type="match status" value="1"/>
</dbReference>
<dbReference type="GO" id="GO:0005743">
    <property type="term" value="C:mitochondrial inner membrane"/>
    <property type="evidence" value="ECO:0007669"/>
    <property type="project" value="UniProtKB-SubCell"/>
</dbReference>
<evidence type="ECO:0000256" key="7">
    <source>
        <dbReference type="ARBA" id="ARBA00022982"/>
    </source>
</evidence>
<gene>
    <name evidence="12" type="ORF">ALC53_06720</name>
</gene>
<dbReference type="InterPro" id="IPR008027">
    <property type="entry name" value="QCR9"/>
</dbReference>
<keyword evidence="8" id="KW-1133">Transmembrane helix</keyword>
<dbReference type="PANTHER" id="PTHR12980">
    <property type="entry name" value="UBIQUINOL-CYTOCHROME C REDUCTASE COMPLEX, SUBUNIT X"/>
    <property type="match status" value="1"/>
</dbReference>
<comment type="similarity">
    <text evidence="2 11">Belongs to the UQCR10/QCR9 family.</text>
</comment>
<keyword evidence="4 11" id="KW-0679">Respiratory chain</keyword>
<proteinExistence type="inferred from homology"/>
<evidence type="ECO:0000256" key="10">
    <source>
        <dbReference type="ARBA" id="ARBA00023136"/>
    </source>
</evidence>
<comment type="subcellular location">
    <subcellularLocation>
        <location evidence="1 11">Mitochondrion inner membrane</location>
        <topology evidence="1 11">Single-pass membrane protein</topology>
    </subcellularLocation>
</comment>
<comment type="subunit">
    <text evidence="11">Component of the ubiquinol-cytochrome c oxidoreductase (cytochrome b-c1 complex, complex III, CIII), a multisubunit enzyme composed of 3 respiratory subunits cytochrome b, cytochrome c1 and Rieske protein, 2 core protein subunits, and additional low-molecular weight protein subunits.</text>
</comment>
<dbReference type="EMBL" id="KQ976507">
    <property type="protein sequence ID" value="KYM82808.1"/>
    <property type="molecule type" value="Genomic_DNA"/>
</dbReference>
<evidence type="ECO:0000256" key="4">
    <source>
        <dbReference type="ARBA" id="ARBA00022660"/>
    </source>
</evidence>
<dbReference type="STRING" id="520822.A0A151I3Y7"/>
<dbReference type="FunFam" id="1.20.5.260:FF:000001">
    <property type="entry name" value="Cytochrome b-c1 complex subunit 9"/>
    <property type="match status" value="1"/>
</dbReference>
<comment type="function">
    <text evidence="11">Component of the ubiquinol-cytochrome c oxidoreductase, a multisubunit transmembrane complex that is part of the mitochondrial electron transport chain which drives oxidative phosphorylation. The complex plays an important role in the uptake of multiple carbon sources present in different host niches.</text>
</comment>
<evidence type="ECO:0000256" key="1">
    <source>
        <dbReference type="ARBA" id="ARBA00004434"/>
    </source>
</evidence>
<keyword evidence="13" id="KW-1185">Reference proteome</keyword>
<evidence type="ECO:0000256" key="6">
    <source>
        <dbReference type="ARBA" id="ARBA00022792"/>
    </source>
</evidence>
<dbReference type="SUPFAM" id="SSF81514">
    <property type="entry name" value="Subunit X (non-heme 7 kDa protein) of cytochrome bc1 complex (Ubiquinol-cytochrome c reductase)"/>
    <property type="match status" value="1"/>
</dbReference>